<dbReference type="PROSITE" id="PS50240">
    <property type="entry name" value="TRYPSIN_DOM"/>
    <property type="match status" value="1"/>
</dbReference>
<evidence type="ECO:0000256" key="2">
    <source>
        <dbReference type="ARBA" id="ARBA00022737"/>
    </source>
</evidence>
<dbReference type="InterPro" id="IPR003644">
    <property type="entry name" value="Calx_beta"/>
</dbReference>
<dbReference type="SMART" id="SM00237">
    <property type="entry name" value="Calx_beta"/>
    <property type="match status" value="1"/>
</dbReference>
<keyword evidence="2" id="KW-0677">Repeat</keyword>
<evidence type="ECO:0000313" key="7">
    <source>
        <dbReference type="Proteomes" id="UP001160519"/>
    </source>
</evidence>
<dbReference type="AlphaFoldDB" id="A0AA43Q1W7"/>
<evidence type="ECO:0000313" key="6">
    <source>
        <dbReference type="EMBL" id="MDI1230105.1"/>
    </source>
</evidence>
<keyword evidence="6" id="KW-0378">Hydrolase</keyword>
<dbReference type="EMBL" id="JAQSDF010000005">
    <property type="protein sequence ID" value="MDI1230105.1"/>
    <property type="molecule type" value="Genomic_DNA"/>
</dbReference>
<organism evidence="6 7">
    <name type="scientific">Candidatus Methylobacter titanis</name>
    <dbReference type="NCBI Taxonomy" id="3053457"/>
    <lineage>
        <taxon>Bacteria</taxon>
        <taxon>Pseudomonadati</taxon>
        <taxon>Pseudomonadota</taxon>
        <taxon>Gammaproteobacteria</taxon>
        <taxon>Methylococcales</taxon>
        <taxon>Methylococcaceae</taxon>
        <taxon>Methylobacter</taxon>
    </lineage>
</organism>
<evidence type="ECO:0000256" key="4">
    <source>
        <dbReference type="ARBA" id="ARBA00023065"/>
    </source>
</evidence>
<keyword evidence="4" id="KW-0813">Transport</keyword>
<gene>
    <name evidence="6" type="ORF">PSU93_03025</name>
</gene>
<dbReference type="Proteomes" id="UP001160519">
    <property type="component" value="Unassembled WGS sequence"/>
</dbReference>
<dbReference type="InterPro" id="IPR038081">
    <property type="entry name" value="CalX-like_sf"/>
</dbReference>
<dbReference type="PANTHER" id="PTHR11878:SF65">
    <property type="entry name" value="NA_CA-EXCHANGE PROTEIN, ISOFORM G"/>
    <property type="match status" value="1"/>
</dbReference>
<dbReference type="InterPro" id="IPR043504">
    <property type="entry name" value="Peptidase_S1_PA_chymotrypsin"/>
</dbReference>
<sequence>MVTTVTSYTDSRNRANPGEGYDGVVRISSGGYFGTGVLLYDGRAILTAAHLFASASSSSADIHFETASGQQKITSSRIEVMPDYDSVNANNDLALVWLTSAAPVGAERYGLYRDSDEIGQSLTMVGYGLVGSGDAGTLATYSGGALRMKANNQFDADAAMLKSWLGSSISWTPTAGTQLLADFDNGMTAQDALGRLINSPGTGLGQNEGMIAQGDSGGPAFIRGQVAGIATYNTSISQGSVHPDVDGVNNSSFGEIGAWQRISHYQQWIDQSLRAQYPNAPTQADQVQKTVTEGNSGTSYAYFLLQFTGMRSDTTQILSVDYATRDDTARAGEDYLAAKGTLALYPNENQAVIPVEIIGDTFSEPDESFYLDIFNPIGGSFGAGVLKLTAIRTIVNDDGNWG</sequence>
<dbReference type="EC" id="3.4.21.-" evidence="6"/>
<dbReference type="SUPFAM" id="SSF50494">
    <property type="entry name" value="Trypsin-like serine proteases"/>
    <property type="match status" value="1"/>
</dbReference>
<dbReference type="GO" id="GO:0007154">
    <property type="term" value="P:cell communication"/>
    <property type="evidence" value="ECO:0007669"/>
    <property type="project" value="InterPro"/>
</dbReference>
<dbReference type="GO" id="GO:0030001">
    <property type="term" value="P:metal ion transport"/>
    <property type="evidence" value="ECO:0007669"/>
    <property type="project" value="TreeGrafter"/>
</dbReference>
<dbReference type="InterPro" id="IPR051171">
    <property type="entry name" value="CaCA"/>
</dbReference>
<dbReference type="InterPro" id="IPR001254">
    <property type="entry name" value="Trypsin_dom"/>
</dbReference>
<accession>A0AA43Q1W7</accession>
<keyword evidence="7" id="KW-1185">Reference proteome</keyword>
<dbReference type="Gene3D" id="2.40.10.10">
    <property type="entry name" value="Trypsin-like serine proteases"/>
    <property type="match status" value="1"/>
</dbReference>
<dbReference type="SUPFAM" id="SSF141072">
    <property type="entry name" value="CalX-like"/>
    <property type="match status" value="1"/>
</dbReference>
<dbReference type="Pfam" id="PF00089">
    <property type="entry name" value="Trypsin"/>
    <property type="match status" value="1"/>
</dbReference>
<comment type="caution">
    <text evidence="6">The sequence shown here is derived from an EMBL/GenBank/DDBJ whole genome shotgun (WGS) entry which is preliminary data.</text>
</comment>
<dbReference type="InterPro" id="IPR009003">
    <property type="entry name" value="Peptidase_S1_PA"/>
</dbReference>
<keyword evidence="3" id="KW-0106">Calcium</keyword>
<keyword evidence="1" id="KW-0732">Signal</keyword>
<protein>
    <submittedName>
        <fullName evidence="6">Trypsin-like serine protease</fullName>
        <ecNumber evidence="6">3.4.21.-</ecNumber>
    </submittedName>
</protein>
<name>A0AA43Q1W7_9GAMM</name>
<evidence type="ECO:0000256" key="3">
    <source>
        <dbReference type="ARBA" id="ARBA00022837"/>
    </source>
</evidence>
<evidence type="ECO:0000256" key="1">
    <source>
        <dbReference type="ARBA" id="ARBA00022729"/>
    </source>
</evidence>
<dbReference type="GO" id="GO:0016020">
    <property type="term" value="C:membrane"/>
    <property type="evidence" value="ECO:0007669"/>
    <property type="project" value="InterPro"/>
</dbReference>
<dbReference type="GO" id="GO:0004252">
    <property type="term" value="F:serine-type endopeptidase activity"/>
    <property type="evidence" value="ECO:0007669"/>
    <property type="project" value="InterPro"/>
</dbReference>
<dbReference type="GO" id="GO:0006508">
    <property type="term" value="P:proteolysis"/>
    <property type="evidence" value="ECO:0007669"/>
    <property type="project" value="UniProtKB-KW"/>
</dbReference>
<evidence type="ECO:0000259" key="5">
    <source>
        <dbReference type="PROSITE" id="PS50240"/>
    </source>
</evidence>
<dbReference type="Pfam" id="PF03160">
    <property type="entry name" value="Calx-beta"/>
    <property type="match status" value="1"/>
</dbReference>
<feature type="domain" description="Peptidase S1" evidence="5">
    <location>
        <begin position="1"/>
        <end position="274"/>
    </location>
</feature>
<dbReference type="PANTHER" id="PTHR11878">
    <property type="entry name" value="SODIUM/CALCIUM EXCHANGER"/>
    <property type="match status" value="1"/>
</dbReference>
<reference evidence="6" key="1">
    <citation type="submission" date="2023-01" db="EMBL/GenBank/DDBJ databases">
        <title>Biogeochemical cycle of methane in antarctic sediments.</title>
        <authorList>
            <person name="Roldan D.M."/>
            <person name="Menes R.J."/>
        </authorList>
    </citation>
    <scope>NUCLEOTIDE SEQUENCE [LARGE SCALE GENOMIC DNA]</scope>
    <source>
        <strain evidence="6">K-2018 MAG008</strain>
    </source>
</reference>
<dbReference type="Gene3D" id="2.60.40.2030">
    <property type="match status" value="1"/>
</dbReference>
<keyword evidence="4" id="KW-0406">Ion transport</keyword>
<proteinExistence type="predicted"/>